<dbReference type="Proteomes" id="UP000000709">
    <property type="component" value="Unassembled WGS sequence"/>
</dbReference>
<keyword evidence="4" id="KW-1185">Reference proteome</keyword>
<evidence type="ECO:0000313" key="3">
    <source>
        <dbReference type="EMBL" id="EGW34388.1"/>
    </source>
</evidence>
<dbReference type="FunCoup" id="G3AI74">
    <property type="interactions" value="34"/>
</dbReference>
<dbReference type="AlphaFoldDB" id="G3AI74"/>
<reference evidence="3 4" key="1">
    <citation type="journal article" date="2011" name="Proc. Natl. Acad. Sci. U.S.A.">
        <title>Comparative genomics of xylose-fermenting fungi for enhanced biofuel production.</title>
        <authorList>
            <person name="Wohlbach D.J."/>
            <person name="Kuo A."/>
            <person name="Sato T.K."/>
            <person name="Potts K.M."/>
            <person name="Salamov A.A."/>
            <person name="LaButti K.M."/>
            <person name="Sun H."/>
            <person name="Clum A."/>
            <person name="Pangilinan J.L."/>
            <person name="Lindquist E.A."/>
            <person name="Lucas S."/>
            <person name="Lapidus A."/>
            <person name="Jin M."/>
            <person name="Gunawan C."/>
            <person name="Balan V."/>
            <person name="Dale B.E."/>
            <person name="Jeffries T.W."/>
            <person name="Zinkel R."/>
            <person name="Barry K.W."/>
            <person name="Grigoriev I.V."/>
            <person name="Gasch A.P."/>
        </authorList>
    </citation>
    <scope>NUCLEOTIDE SEQUENCE [LARGE SCALE GENOMIC DNA]</scope>
    <source>
        <strain evidence="4">NRRL Y-27907 / 11-Y1</strain>
    </source>
</reference>
<dbReference type="RefSeq" id="XP_007373972.1">
    <property type="nucleotide sequence ID" value="XM_007373910.1"/>
</dbReference>
<dbReference type="GeneID" id="18873087"/>
<dbReference type="Gene3D" id="3.40.50.1820">
    <property type="entry name" value="alpha/beta hydrolase"/>
    <property type="match status" value="1"/>
</dbReference>
<dbReference type="InterPro" id="IPR000073">
    <property type="entry name" value="AB_hydrolase_1"/>
</dbReference>
<dbReference type="KEGG" id="spaa:SPAPADRAFT_59815"/>
<name>G3AI74_SPAPN</name>
<dbReference type="PANTHER" id="PTHR43194:SF2">
    <property type="entry name" value="PEROXISOMAL MEMBRANE PROTEIN LPX1"/>
    <property type="match status" value="1"/>
</dbReference>
<dbReference type="InParanoid" id="G3AI74"/>
<gene>
    <name evidence="3" type="ORF">SPAPADRAFT_59815</name>
</gene>
<dbReference type="HOGENOM" id="CLU_061432_0_0_1"/>
<dbReference type="SUPFAM" id="SSF53474">
    <property type="entry name" value="alpha/beta-Hydrolases"/>
    <property type="match status" value="1"/>
</dbReference>
<keyword evidence="1" id="KW-1133">Transmembrane helix</keyword>
<dbReference type="OrthoDB" id="94039at2759"/>
<accession>G3AI74</accession>
<feature type="non-terminal residue" evidence="3">
    <location>
        <position position="369"/>
    </location>
</feature>
<organism evidence="4">
    <name type="scientific">Spathaspora passalidarum (strain NRRL Y-27907 / 11-Y1)</name>
    <dbReference type="NCBI Taxonomy" id="619300"/>
    <lineage>
        <taxon>Eukaryota</taxon>
        <taxon>Fungi</taxon>
        <taxon>Dikarya</taxon>
        <taxon>Ascomycota</taxon>
        <taxon>Saccharomycotina</taxon>
        <taxon>Pichiomycetes</taxon>
        <taxon>Debaryomycetaceae</taxon>
        <taxon>Spathaspora</taxon>
    </lineage>
</organism>
<feature type="transmembrane region" description="Helical" evidence="1">
    <location>
        <begin position="254"/>
        <end position="274"/>
    </location>
</feature>
<dbReference type="InterPro" id="IPR029058">
    <property type="entry name" value="AB_hydrolase_fold"/>
</dbReference>
<dbReference type="STRING" id="619300.G3AI74"/>
<dbReference type="InterPro" id="IPR050228">
    <property type="entry name" value="Carboxylesterase_BioH"/>
</dbReference>
<protein>
    <recommendedName>
        <fullName evidence="2">AB hydrolase-1 domain-containing protein</fullName>
    </recommendedName>
</protein>
<dbReference type="OMA" id="DQVTHGD"/>
<proteinExistence type="predicted"/>
<keyword evidence="1" id="KW-0812">Transmembrane</keyword>
<evidence type="ECO:0000256" key="1">
    <source>
        <dbReference type="SAM" id="Phobius"/>
    </source>
</evidence>
<keyword evidence="1" id="KW-0472">Membrane</keyword>
<dbReference type="eggNOG" id="ENOG502QT3R">
    <property type="taxonomic scope" value="Eukaryota"/>
</dbReference>
<feature type="domain" description="AB hydrolase-1" evidence="2">
    <location>
        <begin position="51"/>
        <end position="328"/>
    </location>
</feature>
<dbReference type="EMBL" id="GL996500">
    <property type="protein sequence ID" value="EGW34388.1"/>
    <property type="molecule type" value="Genomic_DNA"/>
</dbReference>
<dbReference type="Pfam" id="PF12697">
    <property type="entry name" value="Abhydrolase_6"/>
    <property type="match status" value="1"/>
</dbReference>
<evidence type="ECO:0000313" key="4">
    <source>
        <dbReference type="Proteomes" id="UP000000709"/>
    </source>
</evidence>
<dbReference type="PANTHER" id="PTHR43194">
    <property type="entry name" value="HYDROLASE ALPHA/BETA FOLD FAMILY"/>
    <property type="match status" value="1"/>
</dbReference>
<sequence>MSYTTEKKISSAHQFRAPGSTVLPEDAKDLKLVYFKYKTKIPVAGKLKFNLIFCHGTGFNKSVWTYYVNKLYSLCQTGSTSWAIDSVISIDQIGHGDSSLENEGKLGPIVRWDEGGKDVIEVIKHEIATTGDFTNDVNSRNVVIGHSMGGFNALYASFYEPTLIDACVPIEPVIYGEAGGLDKFKKIFGKIAKIMIDKFEDMQEVEFFFKEFSFYKNFHPQVLQDFMEDEIVAEVDPVTKEKKYRLKCKINNQMSAYLGAFMSIAIGMHILSLIRVPIFHVIGKKAVWNPPNSIPWIRSTINPEFLGESFDIPQGEHLVNGERPDEVISIIAKVLETRAEKFPAEAKRIPASSGSTRDQIAEDQFQKLL</sequence>
<evidence type="ECO:0000259" key="2">
    <source>
        <dbReference type="Pfam" id="PF12697"/>
    </source>
</evidence>